<name>A0A3N0VE60_9GAMM</name>
<keyword evidence="2" id="KW-1185">Reference proteome</keyword>
<gene>
    <name evidence="1" type="ORF">ED208_08235</name>
</gene>
<dbReference type="InParanoid" id="A0A3N0VE60"/>
<evidence type="ECO:0000313" key="1">
    <source>
        <dbReference type="EMBL" id="ROH90955.1"/>
    </source>
</evidence>
<comment type="caution">
    <text evidence="1">The sequence shown here is derived from an EMBL/GenBank/DDBJ whole genome shotgun (WGS) entry which is preliminary data.</text>
</comment>
<reference evidence="1 2" key="1">
    <citation type="submission" date="2018-10" db="EMBL/GenBank/DDBJ databases">
        <authorList>
            <person name="Chen W.-M."/>
        </authorList>
    </citation>
    <scope>NUCLEOTIDE SEQUENCE [LARGE SCALE GENOMIC DNA]</scope>
    <source>
        <strain evidence="1 2">THS-13</strain>
    </source>
</reference>
<proteinExistence type="predicted"/>
<sequence>MDFSSVQSPDVAERLCQQGALEKLWLTPLQRGNRPVPVSSAYLPTALADNWEQLMGSLDRFFHRDLVNQVEVRPEYCAGSLVPRAIHIRAWHSEKTGRFEPTLEVW</sequence>
<dbReference type="AlphaFoldDB" id="A0A3N0VE60"/>
<dbReference type="Proteomes" id="UP000282106">
    <property type="component" value="Unassembled WGS sequence"/>
</dbReference>
<accession>A0A3N0VE60</accession>
<protein>
    <submittedName>
        <fullName evidence="1">Uncharacterized protein</fullName>
    </submittedName>
</protein>
<organism evidence="1 2">
    <name type="scientific">Stagnimonas aquatica</name>
    <dbReference type="NCBI Taxonomy" id="2689987"/>
    <lineage>
        <taxon>Bacteria</taxon>
        <taxon>Pseudomonadati</taxon>
        <taxon>Pseudomonadota</taxon>
        <taxon>Gammaproteobacteria</taxon>
        <taxon>Nevskiales</taxon>
        <taxon>Nevskiaceae</taxon>
        <taxon>Stagnimonas</taxon>
    </lineage>
</organism>
<dbReference type="RefSeq" id="WP_123211410.1">
    <property type="nucleotide sequence ID" value="NZ_RJVO01000003.1"/>
</dbReference>
<dbReference type="EMBL" id="RJVO01000003">
    <property type="protein sequence ID" value="ROH90955.1"/>
    <property type="molecule type" value="Genomic_DNA"/>
</dbReference>
<evidence type="ECO:0000313" key="2">
    <source>
        <dbReference type="Proteomes" id="UP000282106"/>
    </source>
</evidence>